<reference evidence="1 2" key="1">
    <citation type="submission" date="2019-01" db="EMBL/GenBank/DDBJ databases">
        <title>Nuclear Genome Assembly of the Microalgal Biofuel strain Nannochloropsis salina CCMP1776.</title>
        <authorList>
            <person name="Hovde B."/>
        </authorList>
    </citation>
    <scope>NUCLEOTIDE SEQUENCE [LARGE SCALE GENOMIC DNA]</scope>
    <source>
        <strain evidence="1 2">CCMP1776</strain>
    </source>
</reference>
<evidence type="ECO:0000313" key="1">
    <source>
        <dbReference type="EMBL" id="TFJ84390.1"/>
    </source>
</evidence>
<organism evidence="1 2">
    <name type="scientific">Nannochloropsis salina CCMP1776</name>
    <dbReference type="NCBI Taxonomy" id="1027361"/>
    <lineage>
        <taxon>Eukaryota</taxon>
        <taxon>Sar</taxon>
        <taxon>Stramenopiles</taxon>
        <taxon>Ochrophyta</taxon>
        <taxon>Eustigmatophyceae</taxon>
        <taxon>Eustigmatales</taxon>
        <taxon>Monodopsidaceae</taxon>
        <taxon>Microchloropsis</taxon>
        <taxon>Microchloropsis salina</taxon>
    </lineage>
</organism>
<gene>
    <name evidence="1" type="ORF">NSK_004376</name>
</gene>
<keyword evidence="2" id="KW-1185">Reference proteome</keyword>
<accession>A0A4D9CYX0</accession>
<evidence type="ECO:0000313" key="2">
    <source>
        <dbReference type="Proteomes" id="UP000355283"/>
    </source>
</evidence>
<protein>
    <submittedName>
        <fullName evidence="1">Uncharacterized protein</fullName>
    </submittedName>
</protein>
<sequence>MVSSEGSSHITAFGDSFNHRAQGRHEDILTKHVQHGDTRNVKRRISSQTPLLVKWLPATLPDPPFLVSSTGSPFRRLVVSFPGLVALTKD</sequence>
<name>A0A4D9CYX0_9STRA</name>
<dbReference type="Proteomes" id="UP000355283">
    <property type="component" value="Unassembled WGS sequence"/>
</dbReference>
<dbReference type="EMBL" id="SDOX01000019">
    <property type="protein sequence ID" value="TFJ84390.1"/>
    <property type="molecule type" value="Genomic_DNA"/>
</dbReference>
<proteinExistence type="predicted"/>
<comment type="caution">
    <text evidence="1">The sequence shown here is derived from an EMBL/GenBank/DDBJ whole genome shotgun (WGS) entry which is preliminary data.</text>
</comment>
<dbReference type="AlphaFoldDB" id="A0A4D9CYX0"/>